<dbReference type="AlphaFoldDB" id="E9DDY6"/>
<dbReference type="EMBL" id="GL636501">
    <property type="protein sequence ID" value="EFW15341.1"/>
    <property type="molecule type" value="Genomic_DNA"/>
</dbReference>
<evidence type="ECO:0000313" key="2">
    <source>
        <dbReference type="EMBL" id="EFW15341.1"/>
    </source>
</evidence>
<feature type="region of interest" description="Disordered" evidence="1">
    <location>
        <begin position="1"/>
        <end position="36"/>
    </location>
</feature>
<gene>
    <name evidence="2" type="ORF">CPSG_07777</name>
</gene>
<keyword evidence="3" id="KW-1185">Reference proteome</keyword>
<evidence type="ECO:0000313" key="3">
    <source>
        <dbReference type="Proteomes" id="UP000002497"/>
    </source>
</evidence>
<name>E9DDY6_COCPS</name>
<sequence length="74" mass="8261">MRAMAKRRELDKKQRREAVNDVMTGSEEKAPARAEPIAESTNFVTSLPRAQSRQACGVQGSWGFDLVVPRNRSS</sequence>
<reference evidence="3" key="1">
    <citation type="journal article" date="2010" name="Genome Res.">
        <title>Population genomic sequencing of Coccidioides fungi reveals recent hybridization and transposon control.</title>
        <authorList>
            <person name="Neafsey D.E."/>
            <person name="Barker B.M."/>
            <person name="Sharpton T.J."/>
            <person name="Stajich J.E."/>
            <person name="Park D.J."/>
            <person name="Whiston E."/>
            <person name="Hung C.-Y."/>
            <person name="McMahan C."/>
            <person name="White J."/>
            <person name="Sykes S."/>
            <person name="Heiman D."/>
            <person name="Young S."/>
            <person name="Zeng Q."/>
            <person name="Abouelleil A."/>
            <person name="Aftuck L."/>
            <person name="Bessette D."/>
            <person name="Brown A."/>
            <person name="FitzGerald M."/>
            <person name="Lui A."/>
            <person name="Macdonald J.P."/>
            <person name="Priest M."/>
            <person name="Orbach M.J."/>
            <person name="Galgiani J.N."/>
            <person name="Kirkland T.N."/>
            <person name="Cole G.T."/>
            <person name="Birren B.W."/>
            <person name="Henn M.R."/>
            <person name="Taylor J.W."/>
            <person name="Rounsley S.D."/>
        </authorList>
    </citation>
    <scope>NUCLEOTIDE SEQUENCE [LARGE SCALE GENOMIC DNA]</scope>
    <source>
        <strain evidence="3">RMSCC 757 / Silveira</strain>
    </source>
</reference>
<dbReference type="VEuPathDB" id="FungiDB:CPSG_07777"/>
<evidence type="ECO:0000256" key="1">
    <source>
        <dbReference type="SAM" id="MobiDB-lite"/>
    </source>
</evidence>
<dbReference type="HOGENOM" id="CLU_2687653_0_0_1"/>
<dbReference type="Proteomes" id="UP000002497">
    <property type="component" value="Unassembled WGS sequence"/>
</dbReference>
<proteinExistence type="predicted"/>
<organism evidence="3">
    <name type="scientific">Coccidioides posadasii (strain RMSCC 757 / Silveira)</name>
    <name type="common">Valley fever fungus</name>
    <dbReference type="NCBI Taxonomy" id="443226"/>
    <lineage>
        <taxon>Eukaryota</taxon>
        <taxon>Fungi</taxon>
        <taxon>Dikarya</taxon>
        <taxon>Ascomycota</taxon>
        <taxon>Pezizomycotina</taxon>
        <taxon>Eurotiomycetes</taxon>
        <taxon>Eurotiomycetidae</taxon>
        <taxon>Onygenales</taxon>
        <taxon>Onygenaceae</taxon>
        <taxon>Coccidioides</taxon>
    </lineage>
</organism>
<protein>
    <submittedName>
        <fullName evidence="2">Uncharacterized protein</fullName>
    </submittedName>
</protein>
<accession>E9DDY6</accession>
<reference evidence="3" key="2">
    <citation type="submission" date="2010-03" db="EMBL/GenBank/DDBJ databases">
        <title>The genome sequence of Coccidioides posadasii strain Silveira.</title>
        <authorList>
            <consortium name="The Broad Institute Genome Sequencing Center for Infectious Disease"/>
            <person name="Neafsey D."/>
            <person name="Orbach M."/>
            <person name="Henn M.R."/>
            <person name="Cole G.T."/>
            <person name="Galgiani J."/>
            <person name="Gardner M.J."/>
            <person name="Kirkland T.N."/>
            <person name="Taylor J.W."/>
            <person name="Young S.K."/>
            <person name="Zeng Q."/>
            <person name="Koehrsen M."/>
            <person name="Alvarado L."/>
            <person name="Berlin A."/>
            <person name="Borenstein D."/>
            <person name="Chapman S.B."/>
            <person name="Chen Z."/>
            <person name="Engels R."/>
            <person name="Freedman E."/>
            <person name="Gellesch M."/>
            <person name="Goldberg J."/>
            <person name="Griggs A."/>
            <person name="Gujja S."/>
            <person name="Heilman E."/>
            <person name="Heiman D."/>
            <person name="Howarth C."/>
            <person name="Jen D."/>
            <person name="Larson L."/>
            <person name="Mehta T."/>
            <person name="Neiman D."/>
            <person name="Park D."/>
            <person name="Pearson M."/>
            <person name="Richards J."/>
            <person name="Roberts A."/>
            <person name="Saif S."/>
            <person name="Shea T."/>
            <person name="Shenoy N."/>
            <person name="Sisk P."/>
            <person name="Stolte C."/>
            <person name="Sykes S."/>
            <person name="Walk T."/>
            <person name="White J."/>
            <person name="Yandava C."/>
            <person name="Haas B."/>
            <person name="Nusbaum C."/>
            <person name="Birren B."/>
        </authorList>
    </citation>
    <scope>NUCLEOTIDE SEQUENCE [LARGE SCALE GENOMIC DNA]</scope>
    <source>
        <strain evidence="3">RMSCC 757 / Silveira</strain>
    </source>
</reference>
<feature type="compositionally biased region" description="Basic and acidic residues" evidence="1">
    <location>
        <begin position="1"/>
        <end position="19"/>
    </location>
</feature>